<dbReference type="PANTHER" id="PTHR35276:SF1">
    <property type="entry name" value="TRNA (MNM(5)S(2)U34)-METHYLTRANSFERASE, CHLOROPLASTIC"/>
    <property type="match status" value="1"/>
</dbReference>
<dbReference type="Pfam" id="PF06962">
    <property type="entry name" value="rRNA_methylase"/>
    <property type="match status" value="1"/>
</dbReference>
<sequence>MIDVQTVSNVLNLIKAAILPALAKAEVVVDATAGNGYDTLFLAENTADRSKIYAFDIQEAALNNTRERTSAYAGRIEYVLRSHAELADVVEEDIDLAIFNLGYLPGQEHAVTTKQESTLLAVQQVLGKLSLNGACVIVAYPGHEAGGQEAVVLEGFLASLPRKDYTVGCYRLLNHARTAPYAYIVEKVR</sequence>
<keyword evidence="1" id="KW-0489">Methyltransferase</keyword>
<dbReference type="Gene3D" id="3.40.50.150">
    <property type="entry name" value="Vaccinia Virus protein VP39"/>
    <property type="match status" value="1"/>
</dbReference>
<accession>A0A1M6UTD0</accession>
<keyword evidence="1" id="KW-0808">Transferase</keyword>
<dbReference type="InterPro" id="IPR029063">
    <property type="entry name" value="SAM-dependent_MTases_sf"/>
</dbReference>
<reference evidence="1 2" key="1">
    <citation type="submission" date="2016-11" db="EMBL/GenBank/DDBJ databases">
        <authorList>
            <person name="Jaros S."/>
            <person name="Januszkiewicz K."/>
            <person name="Wedrychowicz H."/>
        </authorList>
    </citation>
    <scope>NUCLEOTIDE SEQUENCE [LARGE SCALE GENOMIC DNA]</scope>
    <source>
        <strain evidence="1 2">HD4</strain>
    </source>
</reference>
<proteinExistence type="predicted"/>
<protein>
    <submittedName>
        <fullName evidence="1">Putative rRNA methylase</fullName>
    </submittedName>
</protein>
<organism evidence="1 2">
    <name type="scientific">Selenomonas ruminantium</name>
    <dbReference type="NCBI Taxonomy" id="971"/>
    <lineage>
        <taxon>Bacteria</taxon>
        <taxon>Bacillati</taxon>
        <taxon>Bacillota</taxon>
        <taxon>Negativicutes</taxon>
        <taxon>Selenomonadales</taxon>
        <taxon>Selenomonadaceae</taxon>
        <taxon>Selenomonas</taxon>
    </lineage>
</organism>
<dbReference type="PANTHER" id="PTHR35276">
    <property type="entry name" value="S-ADENOSYL-L-METHIONINE-DEPENDENT METHYLTRANSFERASES SUPERFAMILY PROTEIN"/>
    <property type="match status" value="1"/>
</dbReference>
<evidence type="ECO:0000313" key="1">
    <source>
        <dbReference type="EMBL" id="SHK72470.1"/>
    </source>
</evidence>
<evidence type="ECO:0000313" key="2">
    <source>
        <dbReference type="Proteomes" id="UP000184263"/>
    </source>
</evidence>
<dbReference type="GO" id="GO:0032259">
    <property type="term" value="P:methylation"/>
    <property type="evidence" value="ECO:0007669"/>
    <property type="project" value="UniProtKB-KW"/>
</dbReference>
<name>A0A1M6UTD0_SELRU</name>
<dbReference type="EMBL" id="FRBC01000014">
    <property type="protein sequence ID" value="SHK72470.1"/>
    <property type="molecule type" value="Genomic_DNA"/>
</dbReference>
<dbReference type="GO" id="GO:0008168">
    <property type="term" value="F:methyltransferase activity"/>
    <property type="evidence" value="ECO:0007669"/>
    <property type="project" value="UniProtKB-KW"/>
</dbReference>
<dbReference type="SUPFAM" id="SSF53335">
    <property type="entry name" value="S-adenosyl-L-methionine-dependent methyltransferases"/>
    <property type="match status" value="1"/>
</dbReference>
<dbReference type="InterPro" id="IPR010719">
    <property type="entry name" value="MnmM_MeTrfase"/>
</dbReference>
<gene>
    <name evidence="1" type="ORF">SAMN05216582_11470</name>
</gene>
<dbReference type="AlphaFoldDB" id="A0A1M6UTD0"/>
<dbReference type="Proteomes" id="UP000184263">
    <property type="component" value="Unassembled WGS sequence"/>
</dbReference>
<dbReference type="RefSeq" id="WP_178139495.1">
    <property type="nucleotide sequence ID" value="NZ_FRBC01000014.1"/>
</dbReference>